<name>A0A0H5P1W4_NOCFR</name>
<dbReference type="Proteomes" id="UP000057820">
    <property type="component" value="Plasmid 2"/>
</dbReference>
<proteinExistence type="predicted"/>
<dbReference type="InterPro" id="IPR038332">
    <property type="entry name" value="PPE_sf"/>
</dbReference>
<organism evidence="2 3">
    <name type="scientific">Nocardia farcinica</name>
    <dbReference type="NCBI Taxonomy" id="37329"/>
    <lineage>
        <taxon>Bacteria</taxon>
        <taxon>Bacillati</taxon>
        <taxon>Actinomycetota</taxon>
        <taxon>Actinomycetes</taxon>
        <taxon>Mycobacteriales</taxon>
        <taxon>Nocardiaceae</taxon>
        <taxon>Nocardia</taxon>
    </lineage>
</organism>
<evidence type="ECO:0000313" key="2">
    <source>
        <dbReference type="EMBL" id="CRY81890.1"/>
    </source>
</evidence>
<reference evidence="3" key="1">
    <citation type="submission" date="2015-03" db="EMBL/GenBank/DDBJ databases">
        <authorList>
            <consortium name="Pathogen Informatics"/>
        </authorList>
    </citation>
    <scope>NUCLEOTIDE SEQUENCE [LARGE SCALE GENOMIC DNA]</scope>
    <source>
        <strain evidence="3">NCTC11134</strain>
        <plasmid evidence="3">2</plasmid>
    </source>
</reference>
<accession>A0A0H5P1W4</accession>
<dbReference type="AlphaFoldDB" id="A0A0H5P1W4"/>
<protein>
    <recommendedName>
        <fullName evidence="4">PPE family domain-containing protein</fullName>
    </recommendedName>
</protein>
<evidence type="ECO:0000256" key="1">
    <source>
        <dbReference type="SAM" id="MobiDB-lite"/>
    </source>
</evidence>
<dbReference type="KEGG" id="nfr:ERS450000_04668"/>
<dbReference type="Gene3D" id="1.20.1260.20">
    <property type="entry name" value="PPE superfamily"/>
    <property type="match status" value="1"/>
</dbReference>
<dbReference type="EMBL" id="LN868939">
    <property type="protein sequence ID" value="CRY81890.1"/>
    <property type="molecule type" value="Genomic_DNA"/>
</dbReference>
<feature type="region of interest" description="Disordered" evidence="1">
    <location>
        <begin position="194"/>
        <end position="215"/>
    </location>
</feature>
<dbReference type="RefSeq" id="WP_240327292.1">
    <property type="nucleotide sequence ID" value="NZ_CP031418.1"/>
</dbReference>
<gene>
    <name evidence="2" type="ORF">ERS450000_04668</name>
</gene>
<evidence type="ECO:0000313" key="3">
    <source>
        <dbReference type="Proteomes" id="UP000057820"/>
    </source>
</evidence>
<keyword evidence="2" id="KW-0614">Plasmid</keyword>
<sequence length="215" mass="22876">MVDAAARAAAEEMLARGRALANAAETSGAGTDPAYAPERERFAAYTHAEIWERVREALDPAALGETAEAWRTGADTIGAAFQSFADATAREFARWSGRSGEAAAQATRSFVTLGMDAHDVCRAVQRLMELNRDVAQTIRAAVPAPPHYLPLPDPVAEAVHGGRRRMEHDRAAAELEADVRDIMTYVYTPTMPATGDSVPRFTPPGTGPTGGSGAR</sequence>
<geneLocation type="plasmid" evidence="2">
    <name>2</name>
</geneLocation>
<evidence type="ECO:0008006" key="4">
    <source>
        <dbReference type="Google" id="ProtNLM"/>
    </source>
</evidence>